<sequence length="166" mass="17612">MARPQGQSGPSLLGEDETELAPLAPASARSLVIEADGGSRGNPGPAAYGALVRDAESGDVLDEEGRVIGTTTNNVAEYSGLIAGLEMARAIDPGAALEVRMDSRLVIEQMAGRWKIKHPSMRPLALQARDLVPARVQWTWVPRERNKAADALVNKALDGTPVTRHG</sequence>
<dbReference type="CDD" id="cd09279">
    <property type="entry name" value="RNase_HI_like"/>
    <property type="match status" value="1"/>
</dbReference>
<organism evidence="3 4">
    <name type="scientific">Microlunatus kandeliicorticis</name>
    <dbReference type="NCBI Taxonomy" id="1759536"/>
    <lineage>
        <taxon>Bacteria</taxon>
        <taxon>Bacillati</taxon>
        <taxon>Actinomycetota</taxon>
        <taxon>Actinomycetes</taxon>
        <taxon>Propionibacteriales</taxon>
        <taxon>Propionibacteriaceae</taxon>
        <taxon>Microlunatus</taxon>
    </lineage>
</organism>
<protein>
    <submittedName>
        <fullName evidence="3">Putative phosphoglycerate mutase</fullName>
        <ecNumber evidence="3">5.4.2.12</ecNumber>
    </submittedName>
</protein>
<proteinExistence type="predicted"/>
<dbReference type="PROSITE" id="PS50879">
    <property type="entry name" value="RNASE_H_1"/>
    <property type="match status" value="1"/>
</dbReference>
<feature type="compositionally biased region" description="Polar residues" evidence="1">
    <location>
        <begin position="1"/>
        <end position="10"/>
    </location>
</feature>
<keyword evidence="4" id="KW-1185">Reference proteome</keyword>
<evidence type="ECO:0000313" key="3">
    <source>
        <dbReference type="EMBL" id="MBA8794459.1"/>
    </source>
</evidence>
<dbReference type="InterPro" id="IPR036397">
    <property type="entry name" value="RNaseH_sf"/>
</dbReference>
<dbReference type="Pfam" id="PF13456">
    <property type="entry name" value="RVT_3"/>
    <property type="match status" value="1"/>
</dbReference>
<reference evidence="3 4" key="1">
    <citation type="submission" date="2020-07" db="EMBL/GenBank/DDBJ databases">
        <title>Sequencing the genomes of 1000 actinobacteria strains.</title>
        <authorList>
            <person name="Klenk H.-P."/>
        </authorList>
    </citation>
    <scope>NUCLEOTIDE SEQUENCE [LARGE SCALE GENOMIC DNA]</scope>
    <source>
        <strain evidence="3 4">DSM 100723</strain>
    </source>
</reference>
<dbReference type="SUPFAM" id="SSF53098">
    <property type="entry name" value="Ribonuclease H-like"/>
    <property type="match status" value="1"/>
</dbReference>
<comment type="caution">
    <text evidence="3">The sequence shown here is derived from an EMBL/GenBank/DDBJ whole genome shotgun (WGS) entry which is preliminary data.</text>
</comment>
<name>A0A7W3P5Z4_9ACTN</name>
<dbReference type="AlphaFoldDB" id="A0A7W3P5Z4"/>
<dbReference type="Proteomes" id="UP000523079">
    <property type="component" value="Unassembled WGS sequence"/>
</dbReference>
<dbReference type="PANTHER" id="PTHR46387">
    <property type="entry name" value="POLYNUCLEOTIDYL TRANSFERASE, RIBONUCLEASE H-LIKE SUPERFAMILY PROTEIN"/>
    <property type="match status" value="1"/>
</dbReference>
<evidence type="ECO:0000313" key="4">
    <source>
        <dbReference type="Proteomes" id="UP000523079"/>
    </source>
</evidence>
<feature type="domain" description="RNase H type-1" evidence="2">
    <location>
        <begin position="27"/>
        <end position="158"/>
    </location>
</feature>
<evidence type="ECO:0000256" key="1">
    <source>
        <dbReference type="SAM" id="MobiDB-lite"/>
    </source>
</evidence>
<dbReference type="InterPro" id="IPR002156">
    <property type="entry name" value="RNaseH_domain"/>
</dbReference>
<feature type="region of interest" description="Disordered" evidence="1">
    <location>
        <begin position="1"/>
        <end position="20"/>
    </location>
</feature>
<dbReference type="GO" id="GO:0004523">
    <property type="term" value="F:RNA-DNA hybrid ribonuclease activity"/>
    <property type="evidence" value="ECO:0007669"/>
    <property type="project" value="InterPro"/>
</dbReference>
<dbReference type="PANTHER" id="PTHR46387:SF2">
    <property type="entry name" value="RIBONUCLEASE HI"/>
    <property type="match status" value="1"/>
</dbReference>
<dbReference type="GO" id="GO:0003676">
    <property type="term" value="F:nucleic acid binding"/>
    <property type="evidence" value="ECO:0007669"/>
    <property type="project" value="InterPro"/>
</dbReference>
<evidence type="ECO:0000259" key="2">
    <source>
        <dbReference type="PROSITE" id="PS50879"/>
    </source>
</evidence>
<dbReference type="EC" id="5.4.2.12" evidence="3"/>
<dbReference type="GO" id="GO:0004619">
    <property type="term" value="F:phosphoglycerate mutase activity"/>
    <property type="evidence" value="ECO:0007669"/>
    <property type="project" value="UniProtKB-EC"/>
</dbReference>
<keyword evidence="3" id="KW-0413">Isomerase</keyword>
<gene>
    <name evidence="3" type="ORF">FHX74_002078</name>
</gene>
<dbReference type="EMBL" id="JACGWT010000003">
    <property type="protein sequence ID" value="MBA8794459.1"/>
    <property type="molecule type" value="Genomic_DNA"/>
</dbReference>
<dbReference type="Gene3D" id="3.30.420.10">
    <property type="entry name" value="Ribonuclease H-like superfamily/Ribonuclease H"/>
    <property type="match status" value="1"/>
</dbReference>
<dbReference type="InterPro" id="IPR012337">
    <property type="entry name" value="RNaseH-like_sf"/>
</dbReference>
<accession>A0A7W3P5Z4</accession>